<keyword evidence="11" id="KW-0961">Cell wall biogenesis/degradation</keyword>
<dbReference type="EC" id="3.4.16.4" evidence="4"/>
<feature type="domain" description="Peptidase S11 D-Ala-D-Ala carboxypeptidase A C-terminal" evidence="17">
    <location>
        <begin position="319"/>
        <end position="410"/>
    </location>
</feature>
<accession>A0A1M5Q6N0</accession>
<evidence type="ECO:0000256" key="14">
    <source>
        <dbReference type="PIRSR" id="PIRSR618044-2"/>
    </source>
</evidence>
<evidence type="ECO:0000256" key="7">
    <source>
        <dbReference type="ARBA" id="ARBA00022729"/>
    </source>
</evidence>
<dbReference type="SUPFAM" id="SSF69189">
    <property type="entry name" value="Penicillin-binding protein associated domain"/>
    <property type="match status" value="1"/>
</dbReference>
<dbReference type="InterPro" id="IPR018044">
    <property type="entry name" value="Peptidase_S11"/>
</dbReference>
<evidence type="ECO:0000256" key="8">
    <source>
        <dbReference type="ARBA" id="ARBA00022801"/>
    </source>
</evidence>
<dbReference type="Gene3D" id="2.60.410.10">
    <property type="entry name" value="D-Ala-D-Ala carboxypeptidase, C-terminal domain"/>
    <property type="match status" value="1"/>
</dbReference>
<dbReference type="OrthoDB" id="9791132at2"/>
<dbReference type="GO" id="GO:0009002">
    <property type="term" value="F:serine-type D-Ala-D-Ala carboxypeptidase activity"/>
    <property type="evidence" value="ECO:0007669"/>
    <property type="project" value="UniProtKB-EC"/>
</dbReference>
<feature type="active site" description="Acyl-ester intermediate" evidence="13">
    <location>
        <position position="97"/>
    </location>
</feature>
<evidence type="ECO:0000256" key="11">
    <source>
        <dbReference type="ARBA" id="ARBA00023316"/>
    </source>
</evidence>
<dbReference type="EMBL" id="FQXI01000002">
    <property type="protein sequence ID" value="SHH09632.1"/>
    <property type="molecule type" value="Genomic_DNA"/>
</dbReference>
<name>A0A1M5Q6N0_9FIRM</name>
<proteinExistence type="inferred from homology"/>
<dbReference type="GO" id="GO:0071555">
    <property type="term" value="P:cell wall organization"/>
    <property type="evidence" value="ECO:0007669"/>
    <property type="project" value="UniProtKB-KW"/>
</dbReference>
<evidence type="ECO:0000256" key="9">
    <source>
        <dbReference type="ARBA" id="ARBA00022960"/>
    </source>
</evidence>
<dbReference type="InterPro" id="IPR012338">
    <property type="entry name" value="Beta-lactam/transpept-like"/>
</dbReference>
<dbReference type="PRINTS" id="PR00725">
    <property type="entry name" value="DADACBPTASE1"/>
</dbReference>
<evidence type="ECO:0000256" key="12">
    <source>
        <dbReference type="ARBA" id="ARBA00034000"/>
    </source>
</evidence>
<evidence type="ECO:0000313" key="19">
    <source>
        <dbReference type="Proteomes" id="UP000184032"/>
    </source>
</evidence>
<evidence type="ECO:0000256" key="6">
    <source>
        <dbReference type="ARBA" id="ARBA00022670"/>
    </source>
</evidence>
<evidence type="ECO:0000256" key="4">
    <source>
        <dbReference type="ARBA" id="ARBA00012448"/>
    </source>
</evidence>
<evidence type="ECO:0000256" key="1">
    <source>
        <dbReference type="ARBA" id="ARBA00003217"/>
    </source>
</evidence>
<comment type="function">
    <text evidence="1">Removes C-terminal D-alanyl residues from sugar-peptide cell wall precursors.</text>
</comment>
<comment type="pathway">
    <text evidence="2">Cell wall biogenesis; peptidoglycan biosynthesis.</text>
</comment>
<dbReference type="SMART" id="SM00936">
    <property type="entry name" value="PBP5_C"/>
    <property type="match status" value="1"/>
</dbReference>
<feature type="active site" evidence="13">
    <location>
        <position position="157"/>
    </location>
</feature>
<dbReference type="InterPro" id="IPR037167">
    <property type="entry name" value="Peptidase_S11_C_sf"/>
</dbReference>
<feature type="binding site" evidence="14">
    <location>
        <position position="265"/>
    </location>
    <ligand>
        <name>substrate</name>
    </ligand>
</feature>
<gene>
    <name evidence="18" type="ORF">SAMN02745245_00522</name>
</gene>
<feature type="signal peptide" evidence="16">
    <location>
        <begin position="1"/>
        <end position="22"/>
    </location>
</feature>
<dbReference type="RefSeq" id="WP_073183475.1">
    <property type="nucleotide sequence ID" value="NZ_FQXI01000002.1"/>
</dbReference>
<protein>
    <recommendedName>
        <fullName evidence="4">serine-type D-Ala-D-Ala carboxypeptidase</fullName>
        <ecNumber evidence="4">3.4.16.4</ecNumber>
    </recommendedName>
</protein>
<dbReference type="UniPathway" id="UPA00219"/>
<dbReference type="AlphaFoldDB" id="A0A1M5Q6N0"/>
<evidence type="ECO:0000256" key="15">
    <source>
        <dbReference type="RuleBase" id="RU004016"/>
    </source>
</evidence>
<keyword evidence="5 18" id="KW-0121">Carboxypeptidase</keyword>
<dbReference type="STRING" id="1120995.SAMN02745245_00522"/>
<evidence type="ECO:0000256" key="13">
    <source>
        <dbReference type="PIRSR" id="PIRSR618044-1"/>
    </source>
</evidence>
<evidence type="ECO:0000256" key="3">
    <source>
        <dbReference type="ARBA" id="ARBA00007164"/>
    </source>
</evidence>
<feature type="chain" id="PRO_5013042131" description="serine-type D-Ala-D-Ala carboxypeptidase" evidence="16">
    <location>
        <begin position="23"/>
        <end position="432"/>
    </location>
</feature>
<dbReference type="GO" id="GO:0008360">
    <property type="term" value="P:regulation of cell shape"/>
    <property type="evidence" value="ECO:0007669"/>
    <property type="project" value="UniProtKB-KW"/>
</dbReference>
<organism evidence="18 19">
    <name type="scientific">Anaerosphaera aminiphila DSM 21120</name>
    <dbReference type="NCBI Taxonomy" id="1120995"/>
    <lineage>
        <taxon>Bacteria</taxon>
        <taxon>Bacillati</taxon>
        <taxon>Bacillota</taxon>
        <taxon>Tissierellia</taxon>
        <taxon>Tissierellales</taxon>
        <taxon>Peptoniphilaceae</taxon>
        <taxon>Anaerosphaera</taxon>
    </lineage>
</organism>
<comment type="catalytic activity">
    <reaction evidence="12">
        <text>Preferential cleavage: (Ac)2-L-Lys-D-Ala-|-D-Ala. Also transpeptidation of peptidyl-alanyl moieties that are N-acyl substituents of D-alanine.</text>
        <dbReference type="EC" id="3.4.16.4"/>
    </reaction>
</comment>
<dbReference type="Pfam" id="PF07943">
    <property type="entry name" value="PBP5_C"/>
    <property type="match status" value="1"/>
</dbReference>
<dbReference type="PANTHER" id="PTHR21581">
    <property type="entry name" value="D-ALANYL-D-ALANINE CARBOXYPEPTIDASE"/>
    <property type="match status" value="1"/>
</dbReference>
<dbReference type="InterPro" id="IPR001967">
    <property type="entry name" value="Peptidase_S11_N"/>
</dbReference>
<reference evidence="19" key="1">
    <citation type="submission" date="2016-11" db="EMBL/GenBank/DDBJ databases">
        <authorList>
            <person name="Varghese N."/>
            <person name="Submissions S."/>
        </authorList>
    </citation>
    <scope>NUCLEOTIDE SEQUENCE [LARGE SCALE GENOMIC DNA]</scope>
    <source>
        <strain evidence="19">DSM 21120</strain>
    </source>
</reference>
<feature type="active site" description="Proton acceptor" evidence="13">
    <location>
        <position position="100"/>
    </location>
</feature>
<keyword evidence="7 16" id="KW-0732">Signal</keyword>
<evidence type="ECO:0000259" key="17">
    <source>
        <dbReference type="SMART" id="SM00936"/>
    </source>
</evidence>
<dbReference type="GO" id="GO:0009252">
    <property type="term" value="P:peptidoglycan biosynthetic process"/>
    <property type="evidence" value="ECO:0007669"/>
    <property type="project" value="UniProtKB-UniPathway"/>
</dbReference>
<keyword evidence="9" id="KW-0133">Cell shape</keyword>
<keyword evidence="8" id="KW-0378">Hydrolase</keyword>
<dbReference type="PANTHER" id="PTHR21581:SF6">
    <property type="entry name" value="TRAFFICKING PROTEIN PARTICLE COMPLEX SUBUNIT 12"/>
    <property type="match status" value="1"/>
</dbReference>
<dbReference type="InterPro" id="IPR015956">
    <property type="entry name" value="Peniciliin-bd_prot_C_sf"/>
</dbReference>
<keyword evidence="6" id="KW-0645">Protease</keyword>
<dbReference type="GO" id="GO:0006508">
    <property type="term" value="P:proteolysis"/>
    <property type="evidence" value="ECO:0007669"/>
    <property type="project" value="UniProtKB-KW"/>
</dbReference>
<dbReference type="Proteomes" id="UP000184032">
    <property type="component" value="Unassembled WGS sequence"/>
</dbReference>
<evidence type="ECO:0000313" key="18">
    <source>
        <dbReference type="EMBL" id="SHH09632.1"/>
    </source>
</evidence>
<sequence length="432" mass="48280">MKKTLSIFLTILMLLTPSVSFATQTTNTEEPKEIRNQNIYVPTKNGVQRATYEEAVKIEELNQEPLIELCDSYILGDYKSGKILESYNIDEIKSMASMSKLVSIFVVMDKIKDGTISKDDIVTIDHESAMLSGSTYKLKENEQVDVWTLVKASLIVSGNDAITALAKHISGSKEAFVVLMNDKCKELGLENAHMVNPTGLTDYSIEDYNKMTTREMFFLTRELIKEYPELLEITSMPKLEDDTRNFLEYNTNPLLGIVEGIDGLKTGYTNASGRCLVATGLRKGVEGKSLDTRLIGITTGSKNDWSRYVAAKRLLGEGFETYKYKVVGNVEKPVKTIEVEEASKDKVEVYEENTGSVLWDGKSEIKKQISIEPGLKAPIAAGEVVGTITYKMNDEQILKSDLIVKERVSERGFLFKIKNAYEDIFSNIGKVA</sequence>
<dbReference type="Gene3D" id="3.40.710.10">
    <property type="entry name" value="DD-peptidase/beta-lactamase superfamily"/>
    <property type="match status" value="1"/>
</dbReference>
<evidence type="ECO:0000256" key="5">
    <source>
        <dbReference type="ARBA" id="ARBA00022645"/>
    </source>
</evidence>
<dbReference type="Pfam" id="PF00768">
    <property type="entry name" value="Peptidase_S11"/>
    <property type="match status" value="1"/>
</dbReference>
<comment type="similarity">
    <text evidence="3 15">Belongs to the peptidase S11 family.</text>
</comment>
<keyword evidence="19" id="KW-1185">Reference proteome</keyword>
<keyword evidence="10" id="KW-0573">Peptidoglycan synthesis</keyword>
<evidence type="ECO:0000256" key="2">
    <source>
        <dbReference type="ARBA" id="ARBA00004752"/>
    </source>
</evidence>
<evidence type="ECO:0000256" key="16">
    <source>
        <dbReference type="SAM" id="SignalP"/>
    </source>
</evidence>
<evidence type="ECO:0000256" key="10">
    <source>
        <dbReference type="ARBA" id="ARBA00022984"/>
    </source>
</evidence>
<dbReference type="SUPFAM" id="SSF56601">
    <property type="entry name" value="beta-lactamase/transpeptidase-like"/>
    <property type="match status" value="1"/>
</dbReference>
<dbReference type="InterPro" id="IPR012907">
    <property type="entry name" value="Peptidase_S11_C"/>
</dbReference>